<name>A0A427Y9V2_9TREE</name>
<accession>A0A427Y9V2</accession>
<reference evidence="2 3" key="1">
    <citation type="submission" date="2018-11" db="EMBL/GenBank/DDBJ databases">
        <title>Genome sequence of Apiotrichum porosum DSM 27194.</title>
        <authorList>
            <person name="Aliyu H."/>
            <person name="Gorte O."/>
            <person name="Ochsenreither K."/>
        </authorList>
    </citation>
    <scope>NUCLEOTIDE SEQUENCE [LARGE SCALE GENOMIC DNA]</scope>
    <source>
        <strain evidence="2 3">DSM 27194</strain>
    </source>
</reference>
<evidence type="ECO:0000313" key="3">
    <source>
        <dbReference type="Proteomes" id="UP000279236"/>
    </source>
</evidence>
<feature type="compositionally biased region" description="Low complexity" evidence="1">
    <location>
        <begin position="211"/>
        <end position="239"/>
    </location>
</feature>
<proteinExistence type="predicted"/>
<dbReference type="Proteomes" id="UP000279236">
    <property type="component" value="Unassembled WGS sequence"/>
</dbReference>
<feature type="compositionally biased region" description="Basic residues" evidence="1">
    <location>
        <begin position="123"/>
        <end position="135"/>
    </location>
</feature>
<dbReference type="EMBL" id="RSCE01000001">
    <property type="protein sequence ID" value="RSH87939.1"/>
    <property type="molecule type" value="Genomic_DNA"/>
</dbReference>
<protein>
    <submittedName>
        <fullName evidence="2">Uncharacterized protein</fullName>
    </submittedName>
</protein>
<evidence type="ECO:0000313" key="2">
    <source>
        <dbReference type="EMBL" id="RSH87939.1"/>
    </source>
</evidence>
<dbReference type="AlphaFoldDB" id="A0A427Y9V2"/>
<feature type="compositionally biased region" description="Basic and acidic residues" evidence="1">
    <location>
        <begin position="55"/>
        <end position="65"/>
    </location>
</feature>
<keyword evidence="3" id="KW-1185">Reference proteome</keyword>
<dbReference type="GeneID" id="39585004"/>
<evidence type="ECO:0000256" key="1">
    <source>
        <dbReference type="SAM" id="MobiDB-lite"/>
    </source>
</evidence>
<feature type="compositionally biased region" description="Low complexity" evidence="1">
    <location>
        <begin position="163"/>
        <end position="176"/>
    </location>
</feature>
<comment type="caution">
    <text evidence="2">The sequence shown here is derived from an EMBL/GenBank/DDBJ whole genome shotgun (WGS) entry which is preliminary data.</text>
</comment>
<feature type="region of interest" description="Disordered" evidence="1">
    <location>
        <begin position="21"/>
        <end position="147"/>
    </location>
</feature>
<dbReference type="RefSeq" id="XP_028480147.1">
    <property type="nucleotide sequence ID" value="XM_028616290.1"/>
</dbReference>
<organism evidence="2 3">
    <name type="scientific">Apiotrichum porosum</name>
    <dbReference type="NCBI Taxonomy" id="105984"/>
    <lineage>
        <taxon>Eukaryota</taxon>
        <taxon>Fungi</taxon>
        <taxon>Dikarya</taxon>
        <taxon>Basidiomycota</taxon>
        <taxon>Agaricomycotina</taxon>
        <taxon>Tremellomycetes</taxon>
        <taxon>Trichosporonales</taxon>
        <taxon>Trichosporonaceae</taxon>
        <taxon>Apiotrichum</taxon>
    </lineage>
</organism>
<gene>
    <name evidence="2" type="ORF">EHS24_000461</name>
</gene>
<feature type="compositionally biased region" description="Polar residues" evidence="1">
    <location>
        <begin position="69"/>
        <end position="85"/>
    </location>
</feature>
<feature type="region of interest" description="Disordered" evidence="1">
    <location>
        <begin position="161"/>
        <end position="253"/>
    </location>
</feature>
<sequence length="253" mass="27222">MASRCDKPGCACGSLVLDAYTPGRLPPMVVEPPTASSSRPRRRVQVGMYGELTWVEEKPRSSDRKRSPKTPSSASPVVRNHSSPRLPSITEEAQRPPRTTSLLGIGAPRPQHSRRVVSEPRYHHGHSHGHGHGHGHGHDHAAHHLGHRRGLAPPELAIAWDESSPSSARSSGQGSAYTDHSGYDYDTYPDSYDEHTPPLSASDSPRTPGTPEELLLSPPDSLHSSPHGSPNGSPNGSLHRAPAWTSHAKAGYV</sequence>